<dbReference type="EMBL" id="CP025084">
    <property type="protein sequence ID" value="AUH03806.1"/>
    <property type="molecule type" value="Genomic_DNA"/>
</dbReference>
<keyword evidence="1" id="KW-1133">Transmembrane helix</keyword>
<feature type="transmembrane region" description="Helical" evidence="1">
    <location>
        <begin position="379"/>
        <end position="400"/>
    </location>
</feature>
<sequence>MILNKIPFLILSISSLLASLFLQFYFANLFSSQLINLFYMGVTVCGVVISMSTSGISSYLISEFSSIKDNKLDIKNAATSFLIFFSILGILVFLFIYIVGCYVLNINEWAVLFFSFSFFIYFLSLAIGIVFQSYAYCHSRTKGVLSYEVLNFFSFLIVICIFYTMKSNEMLFYFIFCIRSLIQIAIYLVLIRHDLSASKFSFENFLYFVKSVRVIIGGSAYYKSEPVIDRFFIISNNTGIAVYHLVSQIYTAALGVWFKVYVSPLIKELTINNNNKKIFNEIYFHGLKKQIYFALLCGFLVFFTPMIDYISRIKIFKILSDGNDIITILFFFFVSGLLGQVISNVFYCVNKHSIPVVVSCITFTIFLPLKYVVTHKWGVEGLCVLVALYHFVNVTILFLISLRFRH</sequence>
<dbReference type="OrthoDB" id="7064324at2"/>
<feature type="transmembrane region" description="Helical" evidence="1">
    <location>
        <begin position="144"/>
        <end position="165"/>
    </location>
</feature>
<feature type="transmembrane region" description="Helical" evidence="1">
    <location>
        <begin position="325"/>
        <end position="347"/>
    </location>
</feature>
<reference evidence="2 5" key="3">
    <citation type="submission" date="2017-11" db="EMBL/GenBank/DDBJ databases">
        <title>Complete genome sequence of Serratia sp. ATCC 39006 LacA.</title>
        <authorList>
            <person name="Hampton H.G."/>
            <person name="Jackson S.A."/>
            <person name="Jauregui R."/>
            <person name="Poulter G.T.M."/>
            <person name="Salmond G.P.C."/>
            <person name="Fineran P.C."/>
        </authorList>
    </citation>
    <scope>NUCLEOTIDE SEQUENCE [LARGE SCALE GENOMIC DNA]</scope>
    <source>
        <strain evidence="2 5">ATCC 39006</strain>
    </source>
</reference>
<reference evidence="3 4" key="1">
    <citation type="journal article" date="2013" name="Genome Announc.">
        <title>Draft genome sequence of Serratia sp. strain ATCC 39006, a model bacterium for analysis of the biosynthesis and regulation of prodigiosin, a carbapenem, and gas vesicles.</title>
        <authorList>
            <person name="Fineran P.C."/>
            <person name="Iglesias Cans M.C."/>
            <person name="Ramsay J.P."/>
            <person name="Wilf N.M."/>
            <person name="Cossyleon D."/>
            <person name="McNeil M.B."/>
            <person name="Williamson N.R."/>
            <person name="Monson R.E."/>
            <person name="Becher S.A."/>
            <person name="Stanton J.A."/>
            <person name="Brugger K."/>
            <person name="Brown S.D."/>
            <person name="Salmond G.P."/>
        </authorList>
    </citation>
    <scope>NUCLEOTIDE SEQUENCE [LARGE SCALE GENOMIC DNA]</scope>
    <source>
        <strain evidence="3">ATCC 39006</strain>
        <strain evidence="4">ATCC 39006 / SC 11482</strain>
    </source>
</reference>
<dbReference type="STRING" id="104623.Ser39006_03816"/>
<keyword evidence="1" id="KW-0472">Membrane</keyword>
<feature type="transmembrane region" description="Helical" evidence="1">
    <location>
        <begin position="111"/>
        <end position="132"/>
    </location>
</feature>
<feature type="transmembrane region" description="Helical" evidence="1">
    <location>
        <begin position="354"/>
        <end position="373"/>
    </location>
</feature>
<keyword evidence="1" id="KW-0812">Transmembrane</keyword>
<protein>
    <recommendedName>
        <fullName evidence="6">Wzx</fullName>
    </recommendedName>
</protein>
<dbReference type="EMBL" id="CP025085">
    <property type="protein sequence ID" value="AUG99488.1"/>
    <property type="molecule type" value="Genomic_DNA"/>
</dbReference>
<reference evidence="3" key="4">
    <citation type="submission" date="2017-11" db="EMBL/GenBank/DDBJ databases">
        <title>Complete genome sequence of Serratia sp. ATCC 39006.</title>
        <authorList>
            <person name="Hampton H.G."/>
            <person name="Jackson S.A."/>
            <person name="Jauregui R."/>
            <person name="Poulter G.T.M."/>
            <person name="Salmond G.P.C."/>
            <person name="Fineran P.C."/>
        </authorList>
    </citation>
    <scope>NUCLEOTIDE SEQUENCE</scope>
    <source>
        <strain evidence="3">ATCC 39006</strain>
    </source>
</reference>
<name>A0A2I5T4J3_SERS3</name>
<accession>A0A2I5T4J3</accession>
<keyword evidence="4" id="KW-1185">Reference proteome</keyword>
<feature type="transmembrane region" description="Helical" evidence="1">
    <location>
        <begin position="38"/>
        <end position="61"/>
    </location>
</feature>
<dbReference type="KEGG" id="sera:Ser39006_006440"/>
<evidence type="ECO:0000256" key="1">
    <source>
        <dbReference type="SAM" id="Phobius"/>
    </source>
</evidence>
<evidence type="ECO:0000313" key="5">
    <source>
        <dbReference type="Proteomes" id="UP000233778"/>
    </source>
</evidence>
<reference evidence="3" key="2">
    <citation type="submission" date="2013-09" db="EMBL/GenBank/DDBJ databases">
        <authorList>
            <person name="Wang G."/>
            <person name="Yang Y."/>
            <person name="Su Y."/>
        </authorList>
    </citation>
    <scope>NUCLEOTIDE SEQUENCE</scope>
    <source>
        <strain evidence="3">ATCC 39006</strain>
    </source>
</reference>
<evidence type="ECO:0000313" key="2">
    <source>
        <dbReference type="EMBL" id="AUG99488.1"/>
    </source>
</evidence>
<dbReference type="AlphaFoldDB" id="A0A2I5T4J3"/>
<feature type="transmembrane region" description="Helical" evidence="1">
    <location>
        <begin position="291"/>
        <end position="310"/>
    </location>
</feature>
<feature type="transmembrane region" description="Helical" evidence="1">
    <location>
        <begin position="7"/>
        <end position="26"/>
    </location>
</feature>
<dbReference type="Proteomes" id="UP000233778">
    <property type="component" value="Chromosome"/>
</dbReference>
<dbReference type="RefSeq" id="WP_021017076.1">
    <property type="nucleotide sequence ID" value="NZ_CP025084.1"/>
</dbReference>
<gene>
    <name evidence="2" type="ORF">CWC46_06435</name>
    <name evidence="3" type="ORF">Ser39006_006440</name>
</gene>
<evidence type="ECO:0008006" key="6">
    <source>
        <dbReference type="Google" id="ProtNLM"/>
    </source>
</evidence>
<organism evidence="3 4">
    <name type="scientific">Serratia sp. (strain ATCC 39006)</name>
    <name type="common">Prodigiosinella confusarubida</name>
    <dbReference type="NCBI Taxonomy" id="104623"/>
    <lineage>
        <taxon>Bacteria</taxon>
        <taxon>Pseudomonadati</taxon>
        <taxon>Pseudomonadota</taxon>
        <taxon>Gammaproteobacteria</taxon>
        <taxon>Enterobacterales</taxon>
        <taxon>Pectobacteriaceae</taxon>
        <taxon>Prodigiosinella</taxon>
    </lineage>
</organism>
<feature type="transmembrane region" description="Helical" evidence="1">
    <location>
        <begin position="81"/>
        <end position="105"/>
    </location>
</feature>
<evidence type="ECO:0000313" key="4">
    <source>
        <dbReference type="Proteomes" id="UP000017700"/>
    </source>
</evidence>
<proteinExistence type="predicted"/>
<dbReference type="KEGG" id="serq:CWC46_06435"/>
<dbReference type="Proteomes" id="UP000017700">
    <property type="component" value="Chromosome"/>
</dbReference>
<evidence type="ECO:0000313" key="3">
    <source>
        <dbReference type="EMBL" id="AUH03806.1"/>
    </source>
</evidence>
<feature type="transmembrane region" description="Helical" evidence="1">
    <location>
        <begin position="171"/>
        <end position="190"/>
    </location>
</feature>